<comment type="caution">
    <text evidence="1">The sequence shown here is derived from an EMBL/GenBank/DDBJ whole genome shotgun (WGS) entry which is preliminary data.</text>
</comment>
<evidence type="ECO:0000313" key="1">
    <source>
        <dbReference type="EMBL" id="KAI8563476.1"/>
    </source>
</evidence>
<reference evidence="1" key="1">
    <citation type="submission" date="2022-02" db="EMBL/GenBank/DDBJ databases">
        <title>Plant Genome Project.</title>
        <authorList>
            <person name="Zhang R.-G."/>
        </authorList>
    </citation>
    <scope>NUCLEOTIDE SEQUENCE</scope>
    <source>
        <strain evidence="1">AT1</strain>
    </source>
</reference>
<dbReference type="EMBL" id="CM046390">
    <property type="protein sequence ID" value="KAI8563476.1"/>
    <property type="molecule type" value="Genomic_DNA"/>
</dbReference>
<accession>A0ACC0PE87</accession>
<dbReference type="Proteomes" id="UP001062846">
    <property type="component" value="Chromosome 3"/>
</dbReference>
<sequence length="168" mass="19202">MASSLDPATGVRFRRSLPRRRFCFWIWELRSWDYGSEDEVLRINEPSNARGDTDEVQQRKSQSLPKWCESEVSDNEEMNSDSVKVKRHATKRILINRAPPILTIHLKRFSQDLRGRLSKLNGHVVFGETVDLGPYLDPSQCLVNGLRLGSIAFCTRCVALEDGRVALD</sequence>
<evidence type="ECO:0000313" key="2">
    <source>
        <dbReference type="Proteomes" id="UP001062846"/>
    </source>
</evidence>
<proteinExistence type="predicted"/>
<gene>
    <name evidence="1" type="ORF">RHMOL_Rhmol03G0113600</name>
</gene>
<keyword evidence="2" id="KW-1185">Reference proteome</keyword>
<organism evidence="1 2">
    <name type="scientific">Rhododendron molle</name>
    <name type="common">Chinese azalea</name>
    <name type="synonym">Azalea mollis</name>
    <dbReference type="NCBI Taxonomy" id="49168"/>
    <lineage>
        <taxon>Eukaryota</taxon>
        <taxon>Viridiplantae</taxon>
        <taxon>Streptophyta</taxon>
        <taxon>Embryophyta</taxon>
        <taxon>Tracheophyta</taxon>
        <taxon>Spermatophyta</taxon>
        <taxon>Magnoliopsida</taxon>
        <taxon>eudicotyledons</taxon>
        <taxon>Gunneridae</taxon>
        <taxon>Pentapetalae</taxon>
        <taxon>asterids</taxon>
        <taxon>Ericales</taxon>
        <taxon>Ericaceae</taxon>
        <taxon>Ericoideae</taxon>
        <taxon>Rhodoreae</taxon>
        <taxon>Rhododendron</taxon>
    </lineage>
</organism>
<name>A0ACC0PE87_RHOML</name>
<protein>
    <submittedName>
        <fullName evidence="1">Uncharacterized protein</fullName>
    </submittedName>
</protein>